<evidence type="ECO:0000256" key="6">
    <source>
        <dbReference type="SAM" id="MobiDB-lite"/>
    </source>
</evidence>
<protein>
    <recommendedName>
        <fullName evidence="5">Autophagy-related protein</fullName>
    </recommendedName>
</protein>
<dbReference type="EMBL" id="LS997618">
    <property type="protein sequence ID" value="SYZ64898.1"/>
    <property type="molecule type" value="Genomic_DNA"/>
</dbReference>
<name>A0A3P3Z3V0_LEIBR</name>
<reference evidence="7 8" key="1">
    <citation type="submission" date="2018-09" db="EMBL/GenBank/DDBJ databases">
        <authorList>
            <person name="Peiro R."/>
            <person name="Begona"/>
            <person name="Cbmso G."/>
            <person name="Lopez M."/>
            <person name="Gonzalez S."/>
        </authorList>
    </citation>
    <scope>NUCLEOTIDE SEQUENCE [LARGE SCALE GENOMIC DNA]</scope>
</reference>
<evidence type="ECO:0000256" key="3">
    <source>
        <dbReference type="ARBA" id="ARBA00023136"/>
    </source>
</evidence>
<dbReference type="Gene3D" id="3.10.20.90">
    <property type="entry name" value="Phosphatidylinositol 3-kinase Catalytic Subunit, Chain A, domain 1"/>
    <property type="match status" value="1"/>
</dbReference>
<evidence type="ECO:0000313" key="8">
    <source>
        <dbReference type="Proteomes" id="UP000319462"/>
    </source>
</evidence>
<keyword evidence="3" id="KW-0472">Membrane</keyword>
<evidence type="ECO:0000256" key="4">
    <source>
        <dbReference type="ARBA" id="ARBA00023288"/>
    </source>
</evidence>
<comment type="subcellular location">
    <subcellularLocation>
        <location evidence="1">Membrane</location>
    </subcellularLocation>
</comment>
<gene>
    <name evidence="7" type="ORF">LBRM2904_19.0940</name>
</gene>
<dbReference type="GO" id="GO:0016020">
    <property type="term" value="C:membrane"/>
    <property type="evidence" value="ECO:0007669"/>
    <property type="project" value="UniProtKB-SubCell"/>
</dbReference>
<sequence length="160" mass="17060">MSAYQSSNTAEARRAECARLQAKYPGHVAMVVEAAKSSKAHLLALPRDATVAELEAAVRQALGISAAKVTLAVEGCTPAATAAVGDVADACKHADGFLYVSVRGDGQRLTNQHPPGEQPHSRLTTARRTPAACARLQQERGNAHRPALHVYIRISNRTMR</sequence>
<accession>A0A3P3Z3V0</accession>
<proteinExistence type="inferred from homology"/>
<keyword evidence="4" id="KW-0449">Lipoprotein</keyword>
<evidence type="ECO:0000256" key="2">
    <source>
        <dbReference type="ARBA" id="ARBA00007293"/>
    </source>
</evidence>
<evidence type="ECO:0000313" key="7">
    <source>
        <dbReference type="EMBL" id="SYZ64898.1"/>
    </source>
</evidence>
<dbReference type="InterPro" id="IPR004241">
    <property type="entry name" value="Atg8-like"/>
</dbReference>
<dbReference type="SUPFAM" id="SSF54236">
    <property type="entry name" value="Ubiquitin-like"/>
    <property type="match status" value="1"/>
</dbReference>
<dbReference type="Proteomes" id="UP000319462">
    <property type="component" value="Chromosome 19"/>
</dbReference>
<dbReference type="AlphaFoldDB" id="A0A3P3Z3V0"/>
<dbReference type="PANTHER" id="PTHR10969">
    <property type="entry name" value="MICROTUBULE-ASSOCIATED PROTEINS 1A/1B LIGHT CHAIN 3-RELATED"/>
    <property type="match status" value="1"/>
</dbReference>
<keyword evidence="5" id="KW-0072">Autophagy</keyword>
<dbReference type="InterPro" id="IPR029071">
    <property type="entry name" value="Ubiquitin-like_domsf"/>
</dbReference>
<comment type="similarity">
    <text evidence="2 5">Belongs to the ATG8 family.</text>
</comment>
<organism evidence="7 8">
    <name type="scientific">Leishmania braziliensis MHOM/BR/75/M2904</name>
    <dbReference type="NCBI Taxonomy" id="420245"/>
    <lineage>
        <taxon>Eukaryota</taxon>
        <taxon>Discoba</taxon>
        <taxon>Euglenozoa</taxon>
        <taxon>Kinetoplastea</taxon>
        <taxon>Metakinetoplastina</taxon>
        <taxon>Trypanosomatida</taxon>
        <taxon>Trypanosomatidae</taxon>
        <taxon>Leishmaniinae</taxon>
        <taxon>Leishmania</taxon>
        <taxon>Leishmania braziliensis species complex</taxon>
    </lineage>
</organism>
<feature type="region of interest" description="Disordered" evidence="6">
    <location>
        <begin position="106"/>
        <end position="128"/>
    </location>
</feature>
<evidence type="ECO:0000256" key="5">
    <source>
        <dbReference type="RuleBase" id="RU004384"/>
    </source>
</evidence>
<evidence type="ECO:0000256" key="1">
    <source>
        <dbReference type="ARBA" id="ARBA00004370"/>
    </source>
</evidence>
<dbReference type="GO" id="GO:0006914">
    <property type="term" value="P:autophagy"/>
    <property type="evidence" value="ECO:0007669"/>
    <property type="project" value="UniProtKB-KW"/>
</dbReference>
<dbReference type="Pfam" id="PF02991">
    <property type="entry name" value="ATG8"/>
    <property type="match status" value="1"/>
</dbReference>